<evidence type="ECO:0000313" key="3">
    <source>
        <dbReference type="Proteomes" id="UP000271624"/>
    </source>
</evidence>
<dbReference type="SUPFAM" id="SSF88723">
    <property type="entry name" value="PIN domain-like"/>
    <property type="match status" value="1"/>
</dbReference>
<evidence type="ECO:0000313" key="2">
    <source>
        <dbReference type="EMBL" id="RUS94422.1"/>
    </source>
</evidence>
<evidence type="ECO:0000259" key="1">
    <source>
        <dbReference type="Pfam" id="PF01850"/>
    </source>
</evidence>
<dbReference type="Gene3D" id="3.40.50.1010">
    <property type="entry name" value="5'-nuclease"/>
    <property type="match status" value="1"/>
</dbReference>
<accession>A0A433UKT8</accession>
<reference evidence="2" key="2">
    <citation type="journal article" date="2019" name="Genome Biol. Evol.">
        <title>Day and night: Metabolic profiles and evolutionary relationships of six axenic non-marine cyanobacteria.</title>
        <authorList>
            <person name="Will S.E."/>
            <person name="Henke P."/>
            <person name="Boedeker C."/>
            <person name="Huang S."/>
            <person name="Brinkmann H."/>
            <person name="Rohde M."/>
            <person name="Jarek M."/>
            <person name="Friedl T."/>
            <person name="Seufert S."/>
            <person name="Schumacher M."/>
            <person name="Overmann J."/>
            <person name="Neumann-Schaal M."/>
            <person name="Petersen J."/>
        </authorList>
    </citation>
    <scope>NUCLEOTIDE SEQUENCE [LARGE SCALE GENOMIC DNA]</scope>
    <source>
        <strain evidence="2">PCC 7102</strain>
    </source>
</reference>
<gene>
    <name evidence="2" type="ORF">DSM106972_093170</name>
</gene>
<feature type="domain" description="PIN" evidence="1">
    <location>
        <begin position="3"/>
        <end position="131"/>
    </location>
</feature>
<organism evidence="2 3">
    <name type="scientific">Dulcicalothrix desertica PCC 7102</name>
    <dbReference type="NCBI Taxonomy" id="232991"/>
    <lineage>
        <taxon>Bacteria</taxon>
        <taxon>Bacillati</taxon>
        <taxon>Cyanobacteriota</taxon>
        <taxon>Cyanophyceae</taxon>
        <taxon>Nostocales</taxon>
        <taxon>Calotrichaceae</taxon>
        <taxon>Dulcicalothrix</taxon>
    </lineage>
</organism>
<dbReference type="AlphaFoldDB" id="A0A433UKT8"/>
<dbReference type="RefSeq" id="WP_127087247.1">
    <property type="nucleotide sequence ID" value="NZ_VLKB01000004.1"/>
</dbReference>
<keyword evidence="3" id="KW-1185">Reference proteome</keyword>
<proteinExistence type="predicted"/>
<dbReference type="InterPro" id="IPR029060">
    <property type="entry name" value="PIN-like_dom_sf"/>
</dbReference>
<protein>
    <submittedName>
        <fullName evidence="2">Twitching motility protein PilT</fullName>
    </submittedName>
</protein>
<dbReference type="Pfam" id="PF01850">
    <property type="entry name" value="PIN"/>
    <property type="match status" value="1"/>
</dbReference>
<dbReference type="EMBL" id="RSCL01000048">
    <property type="protein sequence ID" value="RUS94422.1"/>
    <property type="molecule type" value="Genomic_DNA"/>
</dbReference>
<dbReference type="InterPro" id="IPR002716">
    <property type="entry name" value="PIN_dom"/>
</dbReference>
<sequence length="144" mass="15740">MKVMFDSSVIVAALVVSHQSHSACVQRLNQALQQNIQGVISTHSLAEIYSVMTRLPIQPKISPQLAQKQLTANLKNFEFVPLLVEDYQAAIAQMVSLNIPGGGIFDALIAQAALKANVDQLLTLNPKHFTRLNETIANLVQVPQ</sequence>
<name>A0A433UKT8_9CYAN</name>
<dbReference type="OrthoDB" id="485455at2"/>
<reference evidence="2" key="1">
    <citation type="submission" date="2018-12" db="EMBL/GenBank/DDBJ databases">
        <authorList>
            <person name="Will S."/>
            <person name="Neumann-Schaal M."/>
            <person name="Henke P."/>
        </authorList>
    </citation>
    <scope>NUCLEOTIDE SEQUENCE</scope>
    <source>
        <strain evidence="2">PCC 7102</strain>
    </source>
</reference>
<comment type="caution">
    <text evidence="2">The sequence shown here is derived from an EMBL/GenBank/DDBJ whole genome shotgun (WGS) entry which is preliminary data.</text>
</comment>
<dbReference type="Proteomes" id="UP000271624">
    <property type="component" value="Unassembled WGS sequence"/>
</dbReference>